<feature type="domain" description="HMA" evidence="1">
    <location>
        <begin position="1"/>
        <end position="68"/>
    </location>
</feature>
<proteinExistence type="predicted"/>
<sequence length="72" mass="7858">MDALTFKTNIKCSGCIAKATPFLDQVAGKDNWEVDITNPDKILRIETDEAITTSDVVKAVTEAGYKAEPVQQ</sequence>
<evidence type="ECO:0000259" key="1">
    <source>
        <dbReference type="PROSITE" id="PS50846"/>
    </source>
</evidence>
<evidence type="ECO:0000313" key="3">
    <source>
        <dbReference type="Proteomes" id="UP000515344"/>
    </source>
</evidence>
<protein>
    <submittedName>
        <fullName evidence="2">Heavy metal transport/detoxification protein</fullName>
    </submittedName>
</protein>
<evidence type="ECO:0000313" key="2">
    <source>
        <dbReference type="EMBL" id="QNA45930.1"/>
    </source>
</evidence>
<dbReference type="PROSITE" id="PS50846">
    <property type="entry name" value="HMA_2"/>
    <property type="match status" value="1"/>
</dbReference>
<dbReference type="KEGG" id="lacs:H4075_06995"/>
<dbReference type="SUPFAM" id="SSF55008">
    <property type="entry name" value="HMA, heavy metal-associated domain"/>
    <property type="match status" value="1"/>
</dbReference>
<name>A0A7G5XKC7_9BACT</name>
<keyword evidence="3" id="KW-1185">Reference proteome</keyword>
<dbReference type="InterPro" id="IPR036163">
    <property type="entry name" value="HMA_dom_sf"/>
</dbReference>
<dbReference type="AlphaFoldDB" id="A0A7G5XKC7"/>
<dbReference type="GO" id="GO:0046872">
    <property type="term" value="F:metal ion binding"/>
    <property type="evidence" value="ECO:0007669"/>
    <property type="project" value="InterPro"/>
</dbReference>
<gene>
    <name evidence="2" type="ORF">H4075_06995</name>
</gene>
<dbReference type="RefSeq" id="WP_182805412.1">
    <property type="nucleotide sequence ID" value="NZ_CP060007.1"/>
</dbReference>
<dbReference type="Proteomes" id="UP000515344">
    <property type="component" value="Chromosome"/>
</dbReference>
<organism evidence="2 3">
    <name type="scientific">Lacibacter sediminis</name>
    <dbReference type="NCBI Taxonomy" id="2760713"/>
    <lineage>
        <taxon>Bacteria</taxon>
        <taxon>Pseudomonadati</taxon>
        <taxon>Bacteroidota</taxon>
        <taxon>Chitinophagia</taxon>
        <taxon>Chitinophagales</taxon>
        <taxon>Chitinophagaceae</taxon>
        <taxon>Lacibacter</taxon>
    </lineage>
</organism>
<dbReference type="Gene3D" id="3.30.70.100">
    <property type="match status" value="1"/>
</dbReference>
<dbReference type="InterPro" id="IPR006121">
    <property type="entry name" value="HMA_dom"/>
</dbReference>
<reference evidence="3" key="1">
    <citation type="submission" date="2020-08" db="EMBL/GenBank/DDBJ databases">
        <title>Lacibacter sp. S13-6-6 genome sequencing.</title>
        <authorList>
            <person name="Jin L."/>
        </authorList>
    </citation>
    <scope>NUCLEOTIDE SEQUENCE [LARGE SCALE GENOMIC DNA]</scope>
    <source>
        <strain evidence="3">S13-6-6</strain>
    </source>
</reference>
<accession>A0A7G5XKC7</accession>
<dbReference type="EMBL" id="CP060007">
    <property type="protein sequence ID" value="QNA45930.1"/>
    <property type="molecule type" value="Genomic_DNA"/>
</dbReference>